<accession>A0A840N8I0</accession>
<dbReference type="Proteomes" id="UP000521227">
    <property type="component" value="Unassembled WGS sequence"/>
</dbReference>
<feature type="transmembrane region" description="Helical" evidence="1">
    <location>
        <begin position="100"/>
        <end position="123"/>
    </location>
</feature>
<gene>
    <name evidence="2" type="ORF">HNQ36_004938</name>
</gene>
<evidence type="ECO:0000313" key="3">
    <source>
        <dbReference type="Proteomes" id="UP000521227"/>
    </source>
</evidence>
<dbReference type="EMBL" id="JACHIJ010000009">
    <property type="protein sequence ID" value="MBB5054927.1"/>
    <property type="molecule type" value="Genomic_DNA"/>
</dbReference>
<keyword evidence="1" id="KW-0812">Transmembrane</keyword>
<proteinExistence type="predicted"/>
<evidence type="ECO:0000313" key="2">
    <source>
        <dbReference type="EMBL" id="MBB5054927.1"/>
    </source>
</evidence>
<protein>
    <submittedName>
        <fullName evidence="2">ABC-type proline/glycine betaine transport system permease subunit</fullName>
    </submittedName>
</protein>
<keyword evidence="1" id="KW-0472">Membrane</keyword>
<reference evidence="2 3" key="1">
    <citation type="submission" date="2020-08" db="EMBL/GenBank/DDBJ databases">
        <title>Genomic Encyclopedia of Type Strains, Phase IV (KMG-IV): sequencing the most valuable type-strain genomes for metagenomic binning, comparative biology and taxonomic classification.</title>
        <authorList>
            <person name="Goeker M."/>
        </authorList>
    </citation>
    <scope>NUCLEOTIDE SEQUENCE [LARGE SCALE GENOMIC DNA]</scope>
    <source>
        <strain evidence="2 3">DSM 17498</strain>
    </source>
</reference>
<comment type="caution">
    <text evidence="2">The sequence shown here is derived from an EMBL/GenBank/DDBJ whole genome shotgun (WGS) entry which is preliminary data.</text>
</comment>
<name>A0A840N8I0_9BRAD</name>
<organism evidence="2 3">
    <name type="scientific">Afipia massiliensis</name>
    <dbReference type="NCBI Taxonomy" id="211460"/>
    <lineage>
        <taxon>Bacteria</taxon>
        <taxon>Pseudomonadati</taxon>
        <taxon>Pseudomonadota</taxon>
        <taxon>Alphaproteobacteria</taxon>
        <taxon>Hyphomicrobiales</taxon>
        <taxon>Nitrobacteraceae</taxon>
        <taxon>Afipia</taxon>
    </lineage>
</organism>
<evidence type="ECO:0000256" key="1">
    <source>
        <dbReference type="SAM" id="Phobius"/>
    </source>
</evidence>
<feature type="transmembrane region" description="Helical" evidence="1">
    <location>
        <begin position="39"/>
        <end position="66"/>
    </location>
</feature>
<sequence>MIRILTFAIAGPPIPPLLFWLVGSPIVIAFERGRIETPSFFLAIAGAALAYYTMLIPWLLLCLIHWGLSRGQVENRPIWLAAISFLAVGAFGFWRSHLSASWMLAGLLYALAWALAAAFCAWLTDKQYAAN</sequence>
<keyword evidence="1" id="KW-1133">Transmembrane helix</keyword>
<dbReference type="AlphaFoldDB" id="A0A840N8I0"/>
<dbReference type="RefSeq" id="WP_184089977.1">
    <property type="nucleotide sequence ID" value="NZ_JACHIJ010000009.1"/>
</dbReference>
<feature type="transmembrane region" description="Helical" evidence="1">
    <location>
        <begin position="78"/>
        <end position="94"/>
    </location>
</feature>